<protein>
    <submittedName>
        <fullName evidence="2">ADAM2</fullName>
    </submittedName>
</protein>
<evidence type="ECO:0000259" key="1">
    <source>
        <dbReference type="SMART" id="SM00608"/>
    </source>
</evidence>
<name>A0A212C308_CEREH</name>
<evidence type="ECO:0000313" key="3">
    <source>
        <dbReference type="Proteomes" id="UP000242450"/>
    </source>
</evidence>
<gene>
    <name evidence="2" type="ORF">Celaphus_00019358</name>
</gene>
<reference evidence="2 3" key="1">
    <citation type="journal article" date="2018" name="Mol. Genet. Genomics">
        <title>The red deer Cervus elaphus genome CerEla1.0: sequencing, annotating, genes, and chromosomes.</title>
        <authorList>
            <person name="Bana N.A."/>
            <person name="Nyiri A."/>
            <person name="Nagy J."/>
            <person name="Frank K."/>
            <person name="Nagy T."/>
            <person name="Steger V."/>
            <person name="Schiller M."/>
            <person name="Lakatos P."/>
            <person name="Sugar L."/>
            <person name="Horn P."/>
            <person name="Barta E."/>
            <person name="Orosz L."/>
        </authorList>
    </citation>
    <scope>NUCLEOTIDE SEQUENCE [LARGE SCALE GENOMIC DNA]</scope>
    <source>
        <strain evidence="2">Hungarian</strain>
    </source>
</reference>
<comment type="caution">
    <text evidence="2">The sequence shown here is derived from an EMBL/GenBank/DDBJ whole genome shotgun (WGS) entry which is preliminary data.</text>
</comment>
<dbReference type="EMBL" id="MKHE01000032">
    <property type="protein sequence ID" value="OWK00398.1"/>
    <property type="molecule type" value="Genomic_DNA"/>
</dbReference>
<dbReference type="InterPro" id="IPR006586">
    <property type="entry name" value="ADAM_Cys-rich"/>
</dbReference>
<proteinExistence type="predicted"/>
<dbReference type="SMART" id="SM00608">
    <property type="entry name" value="ACR"/>
    <property type="match status" value="1"/>
</dbReference>
<sequence>MKEAVRVYGYSGTGSMKPLEQQFQVHLMLHQSVSSNLILWLISLGTAVNVKCGKLLCTYDKSQVFTIPNASVLYSNVNGNLCVGLDYAYGDENSAKMWIKDGTVCGERKKLANRTSHADPLGHLLESGKTHLMPSSPPKCLSSKTFPKEILLLPSQLYSPHVDLAM</sequence>
<accession>A0A212C308</accession>
<dbReference type="AlphaFoldDB" id="A0A212C308"/>
<organism evidence="2 3">
    <name type="scientific">Cervus elaphus hippelaphus</name>
    <name type="common">European red deer</name>
    <dbReference type="NCBI Taxonomy" id="46360"/>
    <lineage>
        <taxon>Eukaryota</taxon>
        <taxon>Metazoa</taxon>
        <taxon>Chordata</taxon>
        <taxon>Craniata</taxon>
        <taxon>Vertebrata</taxon>
        <taxon>Euteleostomi</taxon>
        <taxon>Mammalia</taxon>
        <taxon>Eutheria</taxon>
        <taxon>Laurasiatheria</taxon>
        <taxon>Artiodactyla</taxon>
        <taxon>Ruminantia</taxon>
        <taxon>Pecora</taxon>
        <taxon>Cervidae</taxon>
        <taxon>Cervinae</taxon>
        <taxon>Cervus</taxon>
    </lineage>
</organism>
<keyword evidence="3" id="KW-1185">Reference proteome</keyword>
<evidence type="ECO:0000313" key="2">
    <source>
        <dbReference type="EMBL" id="OWK00398.1"/>
    </source>
</evidence>
<feature type="domain" description="ADAM cysteine-rich" evidence="1">
    <location>
        <begin position="39"/>
        <end position="111"/>
    </location>
</feature>
<dbReference type="Proteomes" id="UP000242450">
    <property type="component" value="Chromosome 32"/>
</dbReference>